<comment type="caution">
    <text evidence="5">The sequence shown here is derived from an EMBL/GenBank/DDBJ whole genome shotgun (WGS) entry which is preliminary data.</text>
</comment>
<organism evidence="5 6">
    <name type="scientific">Marinibaculum pumilum</name>
    <dbReference type="NCBI Taxonomy" id="1766165"/>
    <lineage>
        <taxon>Bacteria</taxon>
        <taxon>Pseudomonadati</taxon>
        <taxon>Pseudomonadota</taxon>
        <taxon>Alphaproteobacteria</taxon>
        <taxon>Rhodospirillales</taxon>
        <taxon>Rhodospirillaceae</taxon>
        <taxon>Marinibaculum</taxon>
    </lineage>
</organism>
<dbReference type="Proteomes" id="UP001595528">
    <property type="component" value="Unassembled WGS sequence"/>
</dbReference>
<dbReference type="PANTHER" id="PTHR43201">
    <property type="entry name" value="ACYL-COA SYNTHETASE"/>
    <property type="match status" value="1"/>
</dbReference>
<evidence type="ECO:0000256" key="2">
    <source>
        <dbReference type="ARBA" id="ARBA00022598"/>
    </source>
</evidence>
<dbReference type="PANTHER" id="PTHR43201:SF5">
    <property type="entry name" value="MEDIUM-CHAIN ACYL-COA LIGASE ACSF2, MITOCHONDRIAL"/>
    <property type="match status" value="1"/>
</dbReference>
<feature type="domain" description="AMP-binding enzyme C-terminal" evidence="4">
    <location>
        <begin position="421"/>
        <end position="495"/>
    </location>
</feature>
<proteinExistence type="inferred from homology"/>
<keyword evidence="2" id="KW-0436">Ligase</keyword>
<accession>A0ABV7L144</accession>
<dbReference type="Gene3D" id="3.30.300.30">
    <property type="match status" value="1"/>
</dbReference>
<dbReference type="InterPro" id="IPR045851">
    <property type="entry name" value="AMP-bd_C_sf"/>
</dbReference>
<evidence type="ECO:0000256" key="1">
    <source>
        <dbReference type="ARBA" id="ARBA00006432"/>
    </source>
</evidence>
<dbReference type="Gene3D" id="3.40.50.12780">
    <property type="entry name" value="N-terminal domain of ligase-like"/>
    <property type="match status" value="1"/>
</dbReference>
<sequence length="508" mass="54413">MNLAVLLANAARSFPDRPAVTVGDTVRMDYRAMAGRAARLAAGLTGRLGLEPGARVAVVMSNRPHYLEVLFGIWHAGLAAVPVNARLHRREIAYILDNCAVAAVFTTDDLAEDVAAAAGALSPQPVVISADGAEYDALLKDEAAAMADAAGDDLAWIFYTSGTTGRPKGAMLSHRNLMTMALGYLADIDLLTEADALVHSGPQSHAAGLFGLSFVAKASQQVLSPSGGFDLDEFFDLLGQHRNLTLFLAPTMLRRVLDDPRTAAAPVDHIRTILSGAAPIYPEDIRRTLAAFGPRFWNGYGQGESPCTITAMPKHLYVDTGHPDHQARIASVGIARTGMEVRVVDGDDRPLPVGEVGEIVVRGDTVMAGYWRNPEASAETLRGGWLHTGDMGAFDGAGFLTLKDRSKDMIISGGVNIYPREVEEVLTAHPLVAEAAVVGAPDAEWGERVTAFVVARQPGLAEAELDALCLEHIARFKRPKAYHFVEALPKNNYGKVLKTELRARLKGD</sequence>
<dbReference type="PROSITE" id="PS00455">
    <property type="entry name" value="AMP_BINDING"/>
    <property type="match status" value="1"/>
</dbReference>
<dbReference type="Pfam" id="PF13193">
    <property type="entry name" value="AMP-binding_C"/>
    <property type="match status" value="1"/>
</dbReference>
<dbReference type="SUPFAM" id="SSF56801">
    <property type="entry name" value="Acetyl-CoA synthetase-like"/>
    <property type="match status" value="1"/>
</dbReference>
<keyword evidence="6" id="KW-1185">Reference proteome</keyword>
<evidence type="ECO:0000313" key="5">
    <source>
        <dbReference type="EMBL" id="MFC3228144.1"/>
    </source>
</evidence>
<dbReference type="Pfam" id="PF00501">
    <property type="entry name" value="AMP-binding"/>
    <property type="match status" value="1"/>
</dbReference>
<dbReference type="EMBL" id="JBHRTR010000028">
    <property type="protein sequence ID" value="MFC3228144.1"/>
    <property type="molecule type" value="Genomic_DNA"/>
</dbReference>
<gene>
    <name evidence="5" type="ORF">ACFOGJ_12940</name>
</gene>
<dbReference type="InterPro" id="IPR000873">
    <property type="entry name" value="AMP-dep_synth/lig_dom"/>
</dbReference>
<evidence type="ECO:0000313" key="6">
    <source>
        <dbReference type="Proteomes" id="UP001595528"/>
    </source>
</evidence>
<dbReference type="InterPro" id="IPR025110">
    <property type="entry name" value="AMP-bd_C"/>
</dbReference>
<protein>
    <submittedName>
        <fullName evidence="5">AMP-binding protein</fullName>
    </submittedName>
</protein>
<dbReference type="InterPro" id="IPR020845">
    <property type="entry name" value="AMP-binding_CS"/>
</dbReference>
<dbReference type="InterPro" id="IPR042099">
    <property type="entry name" value="ANL_N_sf"/>
</dbReference>
<feature type="domain" description="AMP-dependent synthetase/ligase" evidence="3">
    <location>
        <begin position="8"/>
        <end position="371"/>
    </location>
</feature>
<comment type="similarity">
    <text evidence="1">Belongs to the ATP-dependent AMP-binding enzyme family.</text>
</comment>
<evidence type="ECO:0000259" key="4">
    <source>
        <dbReference type="Pfam" id="PF13193"/>
    </source>
</evidence>
<reference evidence="6" key="1">
    <citation type="journal article" date="2019" name="Int. J. Syst. Evol. Microbiol.">
        <title>The Global Catalogue of Microorganisms (GCM) 10K type strain sequencing project: providing services to taxonomists for standard genome sequencing and annotation.</title>
        <authorList>
            <consortium name="The Broad Institute Genomics Platform"/>
            <consortium name="The Broad Institute Genome Sequencing Center for Infectious Disease"/>
            <person name="Wu L."/>
            <person name="Ma J."/>
        </authorList>
    </citation>
    <scope>NUCLEOTIDE SEQUENCE [LARGE SCALE GENOMIC DNA]</scope>
    <source>
        <strain evidence="6">KCTC 42964</strain>
    </source>
</reference>
<evidence type="ECO:0000259" key="3">
    <source>
        <dbReference type="Pfam" id="PF00501"/>
    </source>
</evidence>
<dbReference type="RefSeq" id="WP_379900982.1">
    <property type="nucleotide sequence ID" value="NZ_JBHRTR010000028.1"/>
</dbReference>
<name>A0ABV7L144_9PROT</name>